<keyword evidence="4" id="KW-0808">Transferase</keyword>
<dbReference type="Pfam" id="PF11051">
    <property type="entry name" value="Mannosyl_trans3"/>
    <property type="match status" value="1"/>
</dbReference>
<evidence type="ECO:0000256" key="2">
    <source>
        <dbReference type="ARBA" id="ARBA00009105"/>
    </source>
</evidence>
<dbReference type="GO" id="GO:0005794">
    <property type="term" value="C:Golgi apparatus"/>
    <property type="evidence" value="ECO:0007669"/>
    <property type="project" value="EnsemblFungi"/>
</dbReference>
<comment type="similarity">
    <text evidence="2">Belongs to the MNN1/MNT family.</text>
</comment>
<keyword evidence="6" id="KW-0735">Signal-anchor</keyword>
<dbReference type="GO" id="GO:0000033">
    <property type="term" value="F:alpha-1,3-mannosyltransferase activity"/>
    <property type="evidence" value="ECO:0007669"/>
    <property type="project" value="EnsemblFungi"/>
</dbReference>
<gene>
    <name evidence="10" type="ORF">LADA_0B05776G</name>
</gene>
<dbReference type="OrthoDB" id="430354at2759"/>
<evidence type="ECO:0000256" key="1">
    <source>
        <dbReference type="ARBA" id="ARBA00004606"/>
    </source>
</evidence>
<keyword evidence="5" id="KW-0812">Transmembrane</keyword>
<accession>A0A1G4ITN6</accession>
<sequence>MRRLSYLRKAAVVALAICTLVWFVPQHYNEYQPPLEIIAEFKKLTERDGRWPALGSSPFANFGIKQGRFISGTSLDWNQFRSLRLQDKCRWYFDTAYRTDAHWTNDEVRERYDEDRLDNARLSHVVERLRMYDACFVEGKLSLDEVLGPKRSRRDFHHRMFPFFKEFRDLDELWPQITFLNTQTPIPTARNPNWGPEHRAVFELDHSKTFWDNWASFSSGKGLVLTLGERHKDIFLRLLSVLDHLGNTLPIQLVQQGDELSQEFLDDVTAFLQGSNQRVYHVNCQPLFNIYYTGRLTYFVNKWLASIFNTFSEVILLDADIIPFTSLAGFFEPSAYQKTGIFLFKDRDLVEEHTFDYCIEMFKFLEPSAQAVMLMDFHMIANTSAITPETSIFANSEEKVFHRFFHQKLVHNVDSGLVVMNKTKMLSSLIMAFFMNLDSKISGCVYGDKELFWLAPLFNGKNYTIHPMDGAAIGSVQTDHTSADGGASKYQICSTQMGHVSENQELLWTNGGLKTCKVLNAAQRDFDDKPAYFEPRYGNAQMLQSLYEKPLSVEGFIIPDTSSDPWFKANECCEYAYCAAVRTQGGAKGEMAIFDENTAGYLNEISHVWNRQGSSQPGA</sequence>
<keyword evidence="7" id="KW-1133">Transmembrane helix</keyword>
<keyword evidence="8" id="KW-0472">Membrane</keyword>
<evidence type="ECO:0000313" key="11">
    <source>
        <dbReference type="Proteomes" id="UP000190274"/>
    </source>
</evidence>
<organism evidence="10 11">
    <name type="scientific">Lachancea dasiensis</name>
    <dbReference type="NCBI Taxonomy" id="1072105"/>
    <lineage>
        <taxon>Eukaryota</taxon>
        <taxon>Fungi</taxon>
        <taxon>Dikarya</taxon>
        <taxon>Ascomycota</taxon>
        <taxon>Saccharomycotina</taxon>
        <taxon>Saccharomycetes</taxon>
        <taxon>Saccharomycetales</taxon>
        <taxon>Saccharomycetaceae</taxon>
        <taxon>Lachancea</taxon>
    </lineage>
</organism>
<evidence type="ECO:0000256" key="9">
    <source>
        <dbReference type="ARBA" id="ARBA00023180"/>
    </source>
</evidence>
<dbReference type="GO" id="GO:0016020">
    <property type="term" value="C:membrane"/>
    <property type="evidence" value="ECO:0007669"/>
    <property type="project" value="UniProtKB-SubCell"/>
</dbReference>
<evidence type="ECO:0000313" key="10">
    <source>
        <dbReference type="EMBL" id="SCU80221.1"/>
    </source>
</evidence>
<dbReference type="STRING" id="1266660.A0A1G4ITN6"/>
<comment type="subcellular location">
    <subcellularLocation>
        <location evidence="1">Membrane</location>
        <topology evidence="1">Single-pass type II membrane protein</topology>
    </subcellularLocation>
</comment>
<keyword evidence="3" id="KW-0328">Glycosyltransferase</keyword>
<dbReference type="PANTHER" id="PTHR31392:SF1">
    <property type="entry name" value="ALPHA-1,3-MANNOSYLTRANSFERASE MNN1-RELATED"/>
    <property type="match status" value="1"/>
</dbReference>
<evidence type="ECO:0000256" key="4">
    <source>
        <dbReference type="ARBA" id="ARBA00022679"/>
    </source>
</evidence>
<dbReference type="Proteomes" id="UP000190274">
    <property type="component" value="Chromosome B"/>
</dbReference>
<name>A0A1G4ITN6_9SACH</name>
<proteinExistence type="inferred from homology"/>
<dbReference type="EMBL" id="LT598456">
    <property type="protein sequence ID" value="SCU80221.1"/>
    <property type="molecule type" value="Genomic_DNA"/>
</dbReference>
<dbReference type="GO" id="GO:0006493">
    <property type="term" value="P:protein O-linked glycosylation"/>
    <property type="evidence" value="ECO:0007669"/>
    <property type="project" value="EnsemblFungi"/>
</dbReference>
<dbReference type="PANTHER" id="PTHR31392">
    <property type="entry name" value="ALPHA-1,3-MANNOSYLTRANSFERASE MNN1-RELATED"/>
    <property type="match status" value="1"/>
</dbReference>
<dbReference type="SUPFAM" id="SSF53448">
    <property type="entry name" value="Nucleotide-diphospho-sugar transferases"/>
    <property type="match status" value="1"/>
</dbReference>
<evidence type="ECO:0000256" key="8">
    <source>
        <dbReference type="ARBA" id="ARBA00023136"/>
    </source>
</evidence>
<dbReference type="InterPro" id="IPR022751">
    <property type="entry name" value="Alpha_mannosyltransferase"/>
</dbReference>
<reference evidence="11" key="1">
    <citation type="submission" date="2016-03" db="EMBL/GenBank/DDBJ databases">
        <authorList>
            <person name="Devillers H."/>
        </authorList>
    </citation>
    <scope>NUCLEOTIDE SEQUENCE [LARGE SCALE GENOMIC DNA]</scope>
</reference>
<dbReference type="AlphaFoldDB" id="A0A1G4ITN6"/>
<keyword evidence="9" id="KW-0325">Glycoprotein</keyword>
<evidence type="ECO:0000256" key="5">
    <source>
        <dbReference type="ARBA" id="ARBA00022692"/>
    </source>
</evidence>
<keyword evidence="11" id="KW-1185">Reference proteome</keyword>
<protein>
    <submittedName>
        <fullName evidence="10">LADA_0B05776g1_1</fullName>
    </submittedName>
</protein>
<evidence type="ECO:0000256" key="7">
    <source>
        <dbReference type="ARBA" id="ARBA00022989"/>
    </source>
</evidence>
<dbReference type="InterPro" id="IPR029044">
    <property type="entry name" value="Nucleotide-diphossugar_trans"/>
</dbReference>
<evidence type="ECO:0000256" key="6">
    <source>
        <dbReference type="ARBA" id="ARBA00022968"/>
    </source>
</evidence>
<dbReference type="Gene3D" id="3.90.550.10">
    <property type="entry name" value="Spore Coat Polysaccharide Biosynthesis Protein SpsA, Chain A"/>
    <property type="match status" value="1"/>
</dbReference>
<evidence type="ECO:0000256" key="3">
    <source>
        <dbReference type="ARBA" id="ARBA00022676"/>
    </source>
</evidence>